<keyword evidence="2" id="KW-1185">Reference proteome</keyword>
<evidence type="ECO:0000313" key="1">
    <source>
        <dbReference type="EMBL" id="MFC6314264.1"/>
    </source>
</evidence>
<reference evidence="2" key="1">
    <citation type="journal article" date="2019" name="Int. J. Syst. Evol. Microbiol.">
        <title>The Global Catalogue of Microorganisms (GCM) 10K type strain sequencing project: providing services to taxonomists for standard genome sequencing and annotation.</title>
        <authorList>
            <consortium name="The Broad Institute Genomics Platform"/>
            <consortium name="The Broad Institute Genome Sequencing Center for Infectious Disease"/>
            <person name="Wu L."/>
            <person name="Ma J."/>
        </authorList>
    </citation>
    <scope>NUCLEOTIDE SEQUENCE [LARGE SCALE GENOMIC DNA]</scope>
    <source>
        <strain evidence="2">CCM 8897</strain>
    </source>
</reference>
<protein>
    <submittedName>
        <fullName evidence="1">DUF3284 domain-containing protein</fullName>
    </submittedName>
</protein>
<sequence>MKLVQKLNIPSNYFYHKIIDSVLYDIRKQTGTDVTEDQLDGFSYVKKFNNTTSAKLLITKLVPNEAYHYETQSTQTKFLVSYDIKAIGDHETELTYEEHVEAKSWMRQVNNMVVGWLMGWMRRRDFRKMLTQIEESY</sequence>
<evidence type="ECO:0000313" key="2">
    <source>
        <dbReference type="Proteomes" id="UP001596310"/>
    </source>
</evidence>
<dbReference type="EMBL" id="JBHSSM010000005">
    <property type="protein sequence ID" value="MFC6314264.1"/>
    <property type="molecule type" value="Genomic_DNA"/>
</dbReference>
<dbReference type="CDD" id="cd07812">
    <property type="entry name" value="SRPBCC"/>
    <property type="match status" value="1"/>
</dbReference>
<proteinExistence type="predicted"/>
<comment type="caution">
    <text evidence="1">The sequence shown here is derived from an EMBL/GenBank/DDBJ whole genome shotgun (WGS) entry which is preliminary data.</text>
</comment>
<name>A0ABW1UNC4_9LACO</name>
<dbReference type="Pfam" id="PF11687">
    <property type="entry name" value="DUF3284"/>
    <property type="match status" value="1"/>
</dbReference>
<gene>
    <name evidence="1" type="ORF">ACFQHW_01595</name>
</gene>
<dbReference type="RefSeq" id="WP_125596709.1">
    <property type="nucleotide sequence ID" value="NZ_JBHSSM010000005.1"/>
</dbReference>
<dbReference type="SUPFAM" id="SSF55961">
    <property type="entry name" value="Bet v1-like"/>
    <property type="match status" value="1"/>
</dbReference>
<organism evidence="1 2">
    <name type="scientific">Lapidilactobacillus achengensis</name>
    <dbReference type="NCBI Taxonomy" id="2486000"/>
    <lineage>
        <taxon>Bacteria</taxon>
        <taxon>Bacillati</taxon>
        <taxon>Bacillota</taxon>
        <taxon>Bacilli</taxon>
        <taxon>Lactobacillales</taxon>
        <taxon>Lactobacillaceae</taxon>
        <taxon>Lapidilactobacillus</taxon>
    </lineage>
</organism>
<accession>A0ABW1UNC4</accession>
<dbReference type="Proteomes" id="UP001596310">
    <property type="component" value="Unassembled WGS sequence"/>
</dbReference>
<dbReference type="InterPro" id="IPR021701">
    <property type="entry name" value="DUF3284"/>
</dbReference>